<dbReference type="Pfam" id="PF04145">
    <property type="entry name" value="Ctr"/>
    <property type="match status" value="1"/>
</dbReference>
<name>A0A8H5AYI3_9AGAR</name>
<feature type="transmembrane region" description="Helical" evidence="4">
    <location>
        <begin position="218"/>
        <end position="243"/>
    </location>
</feature>
<evidence type="ECO:0000256" key="1">
    <source>
        <dbReference type="ARBA" id="ARBA00022692"/>
    </source>
</evidence>
<comment type="similarity">
    <text evidence="4">Belongs to the copper transporter (Ctr) (TC 1.A.56) family. SLC31A subfamily.</text>
</comment>
<evidence type="ECO:0000313" key="6">
    <source>
        <dbReference type="Proteomes" id="UP000567179"/>
    </source>
</evidence>
<dbReference type="AlphaFoldDB" id="A0A8H5AYI3"/>
<reference evidence="5 6" key="1">
    <citation type="journal article" date="2020" name="ISME J.">
        <title>Uncovering the hidden diversity of litter-decomposition mechanisms in mushroom-forming fungi.</title>
        <authorList>
            <person name="Floudas D."/>
            <person name="Bentzer J."/>
            <person name="Ahren D."/>
            <person name="Johansson T."/>
            <person name="Persson P."/>
            <person name="Tunlid A."/>
        </authorList>
    </citation>
    <scope>NUCLEOTIDE SEQUENCE [LARGE SCALE GENOMIC DNA]</scope>
    <source>
        <strain evidence="5 6">CBS 101986</strain>
    </source>
</reference>
<evidence type="ECO:0000256" key="4">
    <source>
        <dbReference type="RuleBase" id="RU367022"/>
    </source>
</evidence>
<dbReference type="GO" id="GO:0005375">
    <property type="term" value="F:copper ion transmembrane transporter activity"/>
    <property type="evidence" value="ECO:0007669"/>
    <property type="project" value="UniProtKB-UniRule"/>
</dbReference>
<dbReference type="OrthoDB" id="161814at2759"/>
<evidence type="ECO:0000256" key="2">
    <source>
        <dbReference type="ARBA" id="ARBA00022989"/>
    </source>
</evidence>
<dbReference type="InterPro" id="IPR007274">
    <property type="entry name" value="Cop_transporter"/>
</dbReference>
<keyword evidence="4" id="KW-0813">Transport</keyword>
<comment type="subcellular location">
    <subcellularLocation>
        <location evidence="4">Membrane</location>
        <topology evidence="4">Multi-pass membrane protein</topology>
    </subcellularLocation>
</comment>
<proteinExistence type="inferred from homology"/>
<keyword evidence="1 4" id="KW-0812">Transmembrane</keyword>
<feature type="transmembrane region" description="Helical" evidence="4">
    <location>
        <begin position="107"/>
        <end position="125"/>
    </location>
</feature>
<keyword evidence="2 4" id="KW-1133">Transmembrane helix</keyword>
<dbReference type="PANTHER" id="PTHR12483">
    <property type="entry name" value="SOLUTE CARRIER FAMILY 31 COPPER TRANSPORTERS"/>
    <property type="match status" value="1"/>
</dbReference>
<keyword evidence="6" id="KW-1185">Reference proteome</keyword>
<dbReference type="PANTHER" id="PTHR12483:SF115">
    <property type="entry name" value="COPPER TRANSPORT PROTEIN"/>
    <property type="match status" value="1"/>
</dbReference>
<keyword evidence="4" id="KW-0187">Copper transport</keyword>
<protein>
    <recommendedName>
        <fullName evidence="4">Copper transport protein</fullName>
    </recommendedName>
</protein>
<accession>A0A8H5AYI3</accession>
<gene>
    <name evidence="5" type="ORF">D9619_003317</name>
</gene>
<evidence type="ECO:0000256" key="3">
    <source>
        <dbReference type="ARBA" id="ARBA00023136"/>
    </source>
</evidence>
<dbReference type="GO" id="GO:0016020">
    <property type="term" value="C:membrane"/>
    <property type="evidence" value="ECO:0007669"/>
    <property type="project" value="UniProtKB-SubCell"/>
</dbReference>
<organism evidence="5 6">
    <name type="scientific">Psilocybe cf. subviscida</name>
    <dbReference type="NCBI Taxonomy" id="2480587"/>
    <lineage>
        <taxon>Eukaryota</taxon>
        <taxon>Fungi</taxon>
        <taxon>Dikarya</taxon>
        <taxon>Basidiomycota</taxon>
        <taxon>Agaricomycotina</taxon>
        <taxon>Agaricomycetes</taxon>
        <taxon>Agaricomycetidae</taxon>
        <taxon>Agaricales</taxon>
        <taxon>Agaricineae</taxon>
        <taxon>Strophariaceae</taxon>
        <taxon>Psilocybe</taxon>
    </lineage>
</organism>
<evidence type="ECO:0000313" key="5">
    <source>
        <dbReference type="EMBL" id="KAF5312818.1"/>
    </source>
</evidence>
<comment type="caution">
    <text evidence="5">The sequence shown here is derived from an EMBL/GenBank/DDBJ whole genome shotgun (WGS) entry which is preliminary data.</text>
</comment>
<keyword evidence="4" id="KW-0406">Ion transport</keyword>
<keyword evidence="4" id="KW-0186">Copper</keyword>
<feature type="transmembrane region" description="Helical" evidence="4">
    <location>
        <begin position="194"/>
        <end position="212"/>
    </location>
</feature>
<sequence>MSLLRTIIWVCDYSLARGLRPCFSQELQSPPRVIRLIRALYAEFIAAGHWLLRSQFPFLLIQPTTNMDHSGTDTSMAMMCSMNMLWNTQIVNTCIVFRGWRIGSTAAFVWSCFAIASLSVLYEYLRFLQRKFDHRIATSLRKRREHAPVASQDQGMVSAVSVEEALPAPTANKWLRVYNPSELIVPPVPRFMRAFLYGISVFLSAFLMLVFMTYNAYLILAVVIGASIGHAAFGSTINIDAVLGGGDNGMACH</sequence>
<dbReference type="EMBL" id="JAACJJ010000056">
    <property type="protein sequence ID" value="KAF5312818.1"/>
    <property type="molecule type" value="Genomic_DNA"/>
</dbReference>
<dbReference type="Proteomes" id="UP000567179">
    <property type="component" value="Unassembled WGS sequence"/>
</dbReference>
<keyword evidence="3 4" id="KW-0472">Membrane</keyword>